<evidence type="ECO:0000313" key="11">
    <source>
        <dbReference type="EMBL" id="CEQ40362.1"/>
    </source>
</evidence>
<dbReference type="GO" id="GO:0005730">
    <property type="term" value="C:nucleolus"/>
    <property type="evidence" value="ECO:0007669"/>
    <property type="project" value="TreeGrafter"/>
</dbReference>
<evidence type="ECO:0000256" key="2">
    <source>
        <dbReference type="ARBA" id="ARBA00004496"/>
    </source>
</evidence>
<dbReference type="InterPro" id="IPR036345">
    <property type="entry name" value="ExoRNase_PH_dom2_sf"/>
</dbReference>
<dbReference type="SUPFAM" id="SSF54211">
    <property type="entry name" value="Ribosomal protein S5 domain 2-like"/>
    <property type="match status" value="1"/>
</dbReference>
<organism evidence="11 12">
    <name type="scientific">Sporidiobolus salmonicolor</name>
    <name type="common">Yeast-like fungus</name>
    <name type="synonym">Sporobolomyces salmonicolor</name>
    <dbReference type="NCBI Taxonomy" id="5005"/>
    <lineage>
        <taxon>Eukaryota</taxon>
        <taxon>Fungi</taxon>
        <taxon>Dikarya</taxon>
        <taxon>Basidiomycota</taxon>
        <taxon>Pucciniomycotina</taxon>
        <taxon>Microbotryomycetes</taxon>
        <taxon>Sporidiobolales</taxon>
        <taxon>Sporidiobolaceae</taxon>
        <taxon>Sporobolomyces</taxon>
    </lineage>
</organism>
<comment type="similarity">
    <text evidence="3">Belongs to the RNase PH family.</text>
</comment>
<reference evidence="12" key="1">
    <citation type="submission" date="2015-02" db="EMBL/GenBank/DDBJ databases">
        <authorList>
            <person name="Gon?alves P."/>
        </authorList>
    </citation>
    <scope>NUCLEOTIDE SEQUENCE [LARGE SCALE GENOMIC DNA]</scope>
</reference>
<dbReference type="PANTHER" id="PTHR11953:SF2">
    <property type="entry name" value="EXOSOME COMPLEX COMPONENT MTR3"/>
    <property type="match status" value="1"/>
</dbReference>
<evidence type="ECO:0000256" key="7">
    <source>
        <dbReference type="ARBA" id="ARBA00022884"/>
    </source>
</evidence>
<name>A0A0D6EK25_SPOSA</name>
<dbReference type="GO" id="GO:0003723">
    <property type="term" value="F:RNA binding"/>
    <property type="evidence" value="ECO:0007669"/>
    <property type="project" value="UniProtKB-KW"/>
</dbReference>
<dbReference type="InterPro" id="IPR027408">
    <property type="entry name" value="PNPase/RNase_PH_dom_sf"/>
</dbReference>
<evidence type="ECO:0000256" key="4">
    <source>
        <dbReference type="ARBA" id="ARBA00022490"/>
    </source>
</evidence>
<evidence type="ECO:0000256" key="6">
    <source>
        <dbReference type="ARBA" id="ARBA00022835"/>
    </source>
</evidence>
<feature type="compositionally biased region" description="Low complexity" evidence="9">
    <location>
        <begin position="21"/>
        <end position="32"/>
    </location>
</feature>
<evidence type="ECO:0000256" key="3">
    <source>
        <dbReference type="ARBA" id="ARBA00006678"/>
    </source>
</evidence>
<dbReference type="GO" id="GO:0000177">
    <property type="term" value="C:cytoplasmic exosome (RNase complex)"/>
    <property type="evidence" value="ECO:0007669"/>
    <property type="project" value="TreeGrafter"/>
</dbReference>
<protein>
    <submittedName>
        <fullName evidence="11">SPOSA6832_01963-mRNA-1:cds</fullName>
    </submittedName>
</protein>
<keyword evidence="4" id="KW-0963">Cytoplasm</keyword>
<feature type="compositionally biased region" description="Basic and acidic residues" evidence="9">
    <location>
        <begin position="1"/>
        <end position="10"/>
    </location>
</feature>
<accession>A0A0D6EK25</accession>
<evidence type="ECO:0000313" key="12">
    <source>
        <dbReference type="Proteomes" id="UP000243876"/>
    </source>
</evidence>
<evidence type="ECO:0000256" key="9">
    <source>
        <dbReference type="SAM" id="MobiDB-lite"/>
    </source>
</evidence>
<evidence type="ECO:0000256" key="1">
    <source>
        <dbReference type="ARBA" id="ARBA00004123"/>
    </source>
</evidence>
<sequence length="287" mass="30011">MQAQDRRRFGAPEGAQPLRYAPDLDSAAPAASTSKRLDDRSPAQVRPVCESPGHLRPGLVTEAAGSAYIEAGRTKVLVAVSDSLPCAPAELYQADPGAYGPKPTPPSAPYNPKAKLNVEVKFAPFSSGVRRYVPGKDTEASTLAATLHQSLLPSIILTALPKSQIDLFVTVLESDGWDGDVSLAVTAASVALAEAGIAMHGLVVGCCAAVLPTFDQPVLDPTRAEARHALAFAHLACMPALGTVTNLRLTGAVPPETLAPILERCSEVCALLHGVAKQALTDSLQRR</sequence>
<dbReference type="GO" id="GO:0000176">
    <property type="term" value="C:nuclear exosome (RNase complex)"/>
    <property type="evidence" value="ECO:0007669"/>
    <property type="project" value="TreeGrafter"/>
</dbReference>
<dbReference type="InterPro" id="IPR050080">
    <property type="entry name" value="RNase_PH"/>
</dbReference>
<dbReference type="GO" id="GO:0016075">
    <property type="term" value="P:rRNA catabolic process"/>
    <property type="evidence" value="ECO:0007669"/>
    <property type="project" value="TreeGrafter"/>
</dbReference>
<dbReference type="GO" id="GO:0071051">
    <property type="term" value="P:poly(A)-dependent snoRNA 3'-end processing"/>
    <property type="evidence" value="ECO:0007669"/>
    <property type="project" value="TreeGrafter"/>
</dbReference>
<keyword evidence="5" id="KW-0698">rRNA processing</keyword>
<evidence type="ECO:0000256" key="5">
    <source>
        <dbReference type="ARBA" id="ARBA00022552"/>
    </source>
</evidence>
<evidence type="ECO:0000256" key="8">
    <source>
        <dbReference type="ARBA" id="ARBA00023242"/>
    </source>
</evidence>
<dbReference type="Gene3D" id="3.30.230.70">
    <property type="entry name" value="GHMP Kinase, N-terminal domain"/>
    <property type="match status" value="1"/>
</dbReference>
<keyword evidence="6" id="KW-0271">Exosome</keyword>
<keyword evidence="8" id="KW-0539">Nucleus</keyword>
<keyword evidence="7" id="KW-0694">RNA-binding</keyword>
<dbReference type="InterPro" id="IPR020568">
    <property type="entry name" value="Ribosomal_Su5_D2-typ_SF"/>
</dbReference>
<dbReference type="EMBL" id="CENE01000006">
    <property type="protein sequence ID" value="CEQ40362.1"/>
    <property type="molecule type" value="Genomic_DNA"/>
</dbReference>
<dbReference type="GO" id="GO:0006364">
    <property type="term" value="P:rRNA processing"/>
    <property type="evidence" value="ECO:0007669"/>
    <property type="project" value="UniProtKB-KW"/>
</dbReference>
<dbReference type="SUPFAM" id="SSF55666">
    <property type="entry name" value="Ribonuclease PH domain 2-like"/>
    <property type="match status" value="1"/>
</dbReference>
<comment type="subcellular location">
    <subcellularLocation>
        <location evidence="2">Cytoplasm</location>
    </subcellularLocation>
    <subcellularLocation>
        <location evidence="1">Nucleus</location>
    </subcellularLocation>
</comment>
<dbReference type="OrthoDB" id="2504340at2759"/>
<gene>
    <name evidence="11" type="primary">SPOSA6832_01963</name>
</gene>
<feature type="region of interest" description="Disordered" evidence="9">
    <location>
        <begin position="1"/>
        <end position="56"/>
    </location>
</feature>
<dbReference type="PANTHER" id="PTHR11953">
    <property type="entry name" value="EXOSOME COMPLEX COMPONENT"/>
    <property type="match status" value="1"/>
</dbReference>
<dbReference type="GO" id="GO:0034475">
    <property type="term" value="P:U4 snRNA 3'-end processing"/>
    <property type="evidence" value="ECO:0007669"/>
    <property type="project" value="TreeGrafter"/>
</dbReference>
<evidence type="ECO:0000259" key="10">
    <source>
        <dbReference type="Pfam" id="PF01138"/>
    </source>
</evidence>
<keyword evidence="12" id="KW-1185">Reference proteome</keyword>
<dbReference type="AlphaFoldDB" id="A0A0D6EK25"/>
<dbReference type="InterPro" id="IPR001247">
    <property type="entry name" value="ExoRNase_PH_dom1"/>
</dbReference>
<proteinExistence type="inferred from homology"/>
<dbReference type="Proteomes" id="UP000243876">
    <property type="component" value="Unassembled WGS sequence"/>
</dbReference>
<dbReference type="GO" id="GO:0071028">
    <property type="term" value="P:nuclear mRNA surveillance"/>
    <property type="evidence" value="ECO:0007669"/>
    <property type="project" value="TreeGrafter"/>
</dbReference>
<feature type="domain" description="Exoribonuclease phosphorolytic" evidence="10">
    <location>
        <begin position="55"/>
        <end position="197"/>
    </location>
</feature>
<dbReference type="Pfam" id="PF01138">
    <property type="entry name" value="RNase_PH"/>
    <property type="match status" value="1"/>
</dbReference>
<dbReference type="CDD" id="cd11371">
    <property type="entry name" value="RNase_PH_MTR3"/>
    <property type="match status" value="1"/>
</dbReference>